<keyword evidence="6" id="KW-1185">Reference proteome</keyword>
<dbReference type="SMART" id="SM00347">
    <property type="entry name" value="HTH_MARR"/>
    <property type="match status" value="1"/>
</dbReference>
<protein>
    <submittedName>
        <fullName evidence="5">Transcriptional regulator</fullName>
    </submittedName>
</protein>
<dbReference type="SUPFAM" id="SSF46785">
    <property type="entry name" value="Winged helix' DNA-binding domain"/>
    <property type="match status" value="1"/>
</dbReference>
<evidence type="ECO:0000259" key="4">
    <source>
        <dbReference type="PROSITE" id="PS50995"/>
    </source>
</evidence>
<dbReference type="InterPro" id="IPR036388">
    <property type="entry name" value="WH-like_DNA-bd_sf"/>
</dbReference>
<dbReference type="GO" id="GO:0003677">
    <property type="term" value="F:DNA binding"/>
    <property type="evidence" value="ECO:0007669"/>
    <property type="project" value="UniProtKB-KW"/>
</dbReference>
<dbReference type="Pfam" id="PF12802">
    <property type="entry name" value="MarR_2"/>
    <property type="match status" value="1"/>
</dbReference>
<name>A0A0R2MSA1_9LACO</name>
<evidence type="ECO:0000256" key="1">
    <source>
        <dbReference type="ARBA" id="ARBA00023015"/>
    </source>
</evidence>
<comment type="caution">
    <text evidence="5">The sequence shown here is derived from an EMBL/GenBank/DDBJ whole genome shotgun (WGS) entry which is preliminary data.</text>
</comment>
<dbReference type="PANTHER" id="PTHR42756:SF1">
    <property type="entry name" value="TRANSCRIPTIONAL REPRESSOR OF EMRAB OPERON"/>
    <property type="match status" value="1"/>
</dbReference>
<dbReference type="Gene3D" id="1.10.10.10">
    <property type="entry name" value="Winged helix-like DNA-binding domain superfamily/Winged helix DNA-binding domain"/>
    <property type="match status" value="1"/>
</dbReference>
<organism evidence="5 6">
    <name type="scientific">Lacticaseibacillus saniviri JCM 17471 = DSM 24301</name>
    <dbReference type="NCBI Taxonomy" id="1293598"/>
    <lineage>
        <taxon>Bacteria</taxon>
        <taxon>Bacillati</taxon>
        <taxon>Bacillota</taxon>
        <taxon>Bacilli</taxon>
        <taxon>Lactobacillales</taxon>
        <taxon>Lactobacillaceae</taxon>
        <taxon>Lacticaseibacillus</taxon>
    </lineage>
</organism>
<dbReference type="STRING" id="1293598.IV56_GL001219"/>
<dbReference type="EMBL" id="JQCE01000038">
    <property type="protein sequence ID" value="KRO16437.1"/>
    <property type="molecule type" value="Genomic_DNA"/>
</dbReference>
<evidence type="ECO:0000256" key="3">
    <source>
        <dbReference type="ARBA" id="ARBA00023163"/>
    </source>
</evidence>
<evidence type="ECO:0000313" key="5">
    <source>
        <dbReference type="EMBL" id="KRO16437.1"/>
    </source>
</evidence>
<evidence type="ECO:0000256" key="2">
    <source>
        <dbReference type="ARBA" id="ARBA00023125"/>
    </source>
</evidence>
<sequence>MKRINEKLIRVYTSILSIEEEALKKSQFNDLSIKEMHTIDAIGLHAQPTSSEVARRLRVTKGTLTVAVKNLVRKGYVERQQLDQDKRVVNLSLTRKGRLMYRAHQAFHQKMVAGFVDGFDADQTKLVERALDNLMHFLDENG</sequence>
<dbReference type="PROSITE" id="PS50995">
    <property type="entry name" value="HTH_MARR_2"/>
    <property type="match status" value="1"/>
</dbReference>
<keyword evidence="2" id="KW-0238">DNA-binding</keyword>
<dbReference type="AlphaFoldDB" id="A0A0R2MSA1"/>
<evidence type="ECO:0000313" key="6">
    <source>
        <dbReference type="Proteomes" id="UP000050969"/>
    </source>
</evidence>
<dbReference type="Proteomes" id="UP000050969">
    <property type="component" value="Unassembled WGS sequence"/>
</dbReference>
<feature type="domain" description="HTH marR-type" evidence="4">
    <location>
        <begin position="1"/>
        <end position="136"/>
    </location>
</feature>
<proteinExistence type="predicted"/>
<dbReference type="InterPro" id="IPR036390">
    <property type="entry name" value="WH_DNA-bd_sf"/>
</dbReference>
<dbReference type="InterPro" id="IPR000835">
    <property type="entry name" value="HTH_MarR-typ"/>
</dbReference>
<dbReference type="GO" id="GO:0003700">
    <property type="term" value="F:DNA-binding transcription factor activity"/>
    <property type="evidence" value="ECO:0007669"/>
    <property type="project" value="InterPro"/>
</dbReference>
<reference evidence="5 6" key="1">
    <citation type="journal article" date="2015" name="Genome Announc.">
        <title>Expanding the biotechnology potential of lactobacilli through comparative genomics of 213 strains and associated genera.</title>
        <authorList>
            <person name="Sun Z."/>
            <person name="Harris H.M."/>
            <person name="McCann A."/>
            <person name="Guo C."/>
            <person name="Argimon S."/>
            <person name="Zhang W."/>
            <person name="Yang X."/>
            <person name="Jeffery I.B."/>
            <person name="Cooney J.C."/>
            <person name="Kagawa T.F."/>
            <person name="Liu W."/>
            <person name="Song Y."/>
            <person name="Salvetti E."/>
            <person name="Wrobel A."/>
            <person name="Rasinkangas P."/>
            <person name="Parkhill J."/>
            <person name="Rea M.C."/>
            <person name="O'Sullivan O."/>
            <person name="Ritari J."/>
            <person name="Douillard F.P."/>
            <person name="Paul Ross R."/>
            <person name="Yang R."/>
            <person name="Briner A.E."/>
            <person name="Felis G.E."/>
            <person name="de Vos W.M."/>
            <person name="Barrangou R."/>
            <person name="Klaenhammer T.R."/>
            <person name="Caufield P.W."/>
            <person name="Cui Y."/>
            <person name="Zhang H."/>
            <person name="O'Toole P.W."/>
        </authorList>
    </citation>
    <scope>NUCLEOTIDE SEQUENCE [LARGE SCALE GENOMIC DNA]</scope>
    <source>
        <strain evidence="5 6">DSM 24301</strain>
    </source>
</reference>
<keyword evidence="3" id="KW-0804">Transcription</keyword>
<dbReference type="PRINTS" id="PR00598">
    <property type="entry name" value="HTHMARR"/>
</dbReference>
<gene>
    <name evidence="5" type="ORF">IV56_GL001219</name>
</gene>
<accession>A0A0R2MSA1</accession>
<keyword evidence="1" id="KW-0805">Transcription regulation</keyword>
<dbReference type="PANTHER" id="PTHR42756">
    <property type="entry name" value="TRANSCRIPTIONAL REGULATOR, MARR"/>
    <property type="match status" value="1"/>
</dbReference>
<dbReference type="PATRIC" id="fig|1293598.4.peg.1282"/>